<organism evidence="1 2">
    <name type="scientific">Legionella antarctica</name>
    <dbReference type="NCBI Taxonomy" id="2708020"/>
    <lineage>
        <taxon>Bacteria</taxon>
        <taxon>Pseudomonadati</taxon>
        <taxon>Pseudomonadota</taxon>
        <taxon>Gammaproteobacteria</taxon>
        <taxon>Legionellales</taxon>
        <taxon>Legionellaceae</taxon>
        <taxon>Legionella</taxon>
    </lineage>
</organism>
<proteinExistence type="predicted"/>
<gene>
    <name evidence="1" type="ORF">TUM19329_05930</name>
</gene>
<evidence type="ECO:0000313" key="2">
    <source>
        <dbReference type="Proteomes" id="UP000502894"/>
    </source>
</evidence>
<dbReference type="Gene3D" id="1.10.1200.10">
    <property type="entry name" value="ACP-like"/>
    <property type="match status" value="1"/>
</dbReference>
<dbReference type="RefSeq" id="WP_226905555.1">
    <property type="nucleotide sequence ID" value="NZ_AP022839.1"/>
</dbReference>
<dbReference type="KEGG" id="lant:TUM19329_05930"/>
<accession>A0A6F8T2J2</accession>
<dbReference type="Proteomes" id="UP000502894">
    <property type="component" value="Chromosome"/>
</dbReference>
<dbReference type="SUPFAM" id="SSF47336">
    <property type="entry name" value="ACP-like"/>
    <property type="match status" value="1"/>
</dbReference>
<evidence type="ECO:0000313" key="1">
    <source>
        <dbReference type="EMBL" id="BCA94232.1"/>
    </source>
</evidence>
<reference evidence="1" key="1">
    <citation type="journal article" date="2020" name="Microbiol. Resour. Announc.">
        <title>Complete Genome Sequence of Novel Psychrotolerant Legionella Strain TUM19329, Isolated from Antarctic Lake Sediment.</title>
        <authorList>
            <person name="Shimada S."/>
            <person name="Nakai R."/>
            <person name="Aoki K."/>
            <person name="Shimoeda N."/>
            <person name="Ohno G."/>
            <person name="Miyazaki Y."/>
            <person name="Kudoh S."/>
            <person name="Imura S."/>
            <person name="Watanabe K."/>
            <person name="Ishii Y."/>
            <person name="Tateda K."/>
        </authorList>
    </citation>
    <scope>NUCLEOTIDE SEQUENCE [LARGE SCALE GENOMIC DNA]</scope>
    <source>
        <strain evidence="1">TUM19329</strain>
    </source>
</reference>
<dbReference type="AlphaFoldDB" id="A0A6F8T2J2"/>
<keyword evidence="2" id="KW-1185">Reference proteome</keyword>
<name>A0A6F8T2J2_9GAMM</name>
<protein>
    <submittedName>
        <fullName evidence="1">Uncharacterized protein</fullName>
    </submittedName>
</protein>
<dbReference type="InterPro" id="IPR036736">
    <property type="entry name" value="ACP-like_sf"/>
</dbReference>
<sequence length="92" mass="10324">MKISEGELKKIVSKLSGAKVTEIQYDTALIEDLHLDSLRIVDSVAKLVIDFSHPWLKSTRKRDKYASGGPGRPVSACFFTPFGVQKQRYPND</sequence>
<dbReference type="EMBL" id="AP022839">
    <property type="protein sequence ID" value="BCA94232.1"/>
    <property type="molecule type" value="Genomic_DNA"/>
</dbReference>